<dbReference type="SUPFAM" id="SSF52402">
    <property type="entry name" value="Adenine nucleotide alpha hydrolases-like"/>
    <property type="match status" value="2"/>
</dbReference>
<protein>
    <submittedName>
        <fullName evidence="3">Nucleotide-binding universal stress protein, UspA family</fullName>
    </submittedName>
</protein>
<dbReference type="EMBL" id="FNKH01000002">
    <property type="protein sequence ID" value="SDQ36199.1"/>
    <property type="molecule type" value="Genomic_DNA"/>
</dbReference>
<sequence length="297" mass="31652">MSSMRRYVVGYTATENGRDAVNLAVALARSQQASLDLVMVQSPDSPYAGTYPPSDRGYERILAEQLDQWLAEGLSLVPYDVTAKAHVFQAESTAEGLIEAAREFSAAVIVVGAARSSLLRRFSIGSVASALLHAADVPVALAPKGYRRQELITRLTCGIGTRPGADDVLQAAVGAASWRSLPLRLVSLVALDPDNPEAVRAAEANMAERFAAAAAQLPGKVTRTVAPGKTIEDAIDGLDWDEGELMIIGSSRLARNNRLFLGATANKVLRALPVPMVVVPRNYRSDRTALADTNKDG</sequence>
<accession>A0A1H1A9B2</accession>
<dbReference type="AlphaFoldDB" id="A0A1H1A9B2"/>
<gene>
    <name evidence="3" type="ORF">SAMN04489742_0816</name>
</gene>
<name>A0A1H1A9B2_9MICC</name>
<evidence type="ECO:0000313" key="3">
    <source>
        <dbReference type="EMBL" id="SDQ36199.1"/>
    </source>
</evidence>
<evidence type="ECO:0000259" key="2">
    <source>
        <dbReference type="Pfam" id="PF00582"/>
    </source>
</evidence>
<reference evidence="3 4" key="1">
    <citation type="submission" date="2016-10" db="EMBL/GenBank/DDBJ databases">
        <authorList>
            <person name="de Groot N.N."/>
        </authorList>
    </citation>
    <scope>NUCLEOTIDE SEQUENCE [LARGE SCALE GENOMIC DNA]</scope>
    <source>
        <strain evidence="3 4">DSM 20117</strain>
    </source>
</reference>
<organism evidence="3 4">
    <name type="scientific">Crystallibacter crystallopoietes</name>
    <dbReference type="NCBI Taxonomy" id="37928"/>
    <lineage>
        <taxon>Bacteria</taxon>
        <taxon>Bacillati</taxon>
        <taxon>Actinomycetota</taxon>
        <taxon>Actinomycetes</taxon>
        <taxon>Micrococcales</taxon>
        <taxon>Micrococcaceae</taxon>
        <taxon>Crystallibacter</taxon>
    </lineage>
</organism>
<dbReference type="PANTHER" id="PTHR46268:SF6">
    <property type="entry name" value="UNIVERSAL STRESS PROTEIN UP12"/>
    <property type="match status" value="1"/>
</dbReference>
<dbReference type="InterPro" id="IPR006016">
    <property type="entry name" value="UspA"/>
</dbReference>
<dbReference type="InterPro" id="IPR014729">
    <property type="entry name" value="Rossmann-like_a/b/a_fold"/>
</dbReference>
<dbReference type="CDD" id="cd00293">
    <property type="entry name" value="USP-like"/>
    <property type="match status" value="1"/>
</dbReference>
<dbReference type="Gene3D" id="3.40.50.620">
    <property type="entry name" value="HUPs"/>
    <property type="match status" value="2"/>
</dbReference>
<feature type="domain" description="UspA" evidence="2">
    <location>
        <begin position="5"/>
        <end position="142"/>
    </location>
</feature>
<evidence type="ECO:0000313" key="4">
    <source>
        <dbReference type="Proteomes" id="UP000181917"/>
    </source>
</evidence>
<dbReference type="Pfam" id="PF00582">
    <property type="entry name" value="Usp"/>
    <property type="match status" value="2"/>
</dbReference>
<dbReference type="PANTHER" id="PTHR46268">
    <property type="entry name" value="STRESS RESPONSE PROTEIN NHAX"/>
    <property type="match status" value="1"/>
</dbReference>
<comment type="similarity">
    <text evidence="1">Belongs to the universal stress protein A family.</text>
</comment>
<dbReference type="STRING" id="37928.SAMN04489742_0816"/>
<proteinExistence type="inferred from homology"/>
<feature type="domain" description="UspA" evidence="2">
    <location>
        <begin position="155"/>
        <end position="280"/>
    </location>
</feature>
<keyword evidence="4" id="KW-1185">Reference proteome</keyword>
<evidence type="ECO:0000256" key="1">
    <source>
        <dbReference type="ARBA" id="ARBA00008791"/>
    </source>
</evidence>
<dbReference type="Proteomes" id="UP000181917">
    <property type="component" value="Unassembled WGS sequence"/>
</dbReference>